<name>A0A5A8DSV7_CAFRO</name>
<gene>
    <name evidence="2" type="ORF">FNF31_00652</name>
</gene>
<proteinExistence type="predicted"/>
<feature type="compositionally biased region" description="Gly residues" evidence="1">
    <location>
        <begin position="527"/>
        <end position="536"/>
    </location>
</feature>
<organism evidence="2 3">
    <name type="scientific">Cafeteria roenbergensis</name>
    <name type="common">Marine flagellate</name>
    <dbReference type="NCBI Taxonomy" id="33653"/>
    <lineage>
        <taxon>Eukaryota</taxon>
        <taxon>Sar</taxon>
        <taxon>Stramenopiles</taxon>
        <taxon>Bigyra</taxon>
        <taxon>Opalozoa</taxon>
        <taxon>Bicosoecida</taxon>
        <taxon>Cafeteriaceae</taxon>
        <taxon>Cafeteria</taxon>
    </lineage>
</organism>
<protein>
    <submittedName>
        <fullName evidence="2">Uncharacterized protein</fullName>
    </submittedName>
</protein>
<dbReference type="EMBL" id="VLTM01000004">
    <property type="protein sequence ID" value="KAA0167717.1"/>
    <property type="molecule type" value="Genomic_DNA"/>
</dbReference>
<feature type="compositionally biased region" description="Low complexity" evidence="1">
    <location>
        <begin position="476"/>
        <end position="487"/>
    </location>
</feature>
<feature type="region of interest" description="Disordered" evidence="1">
    <location>
        <begin position="916"/>
        <end position="938"/>
    </location>
</feature>
<feature type="region of interest" description="Disordered" evidence="1">
    <location>
        <begin position="476"/>
        <end position="509"/>
    </location>
</feature>
<evidence type="ECO:0000313" key="3">
    <source>
        <dbReference type="Proteomes" id="UP000325113"/>
    </source>
</evidence>
<feature type="compositionally biased region" description="Basic and acidic residues" evidence="1">
    <location>
        <begin position="927"/>
        <end position="937"/>
    </location>
</feature>
<sequence>MEALAALPTPSEAAAKAASDSRIGGAAEHKAALDHLTAEAVARAEKVARFRSNWRGTPFELPEDLRQVPEQLGGMPFPPSHEFWAAMQENSLLLVEWQWLQAELAAGSSDFDVAAALQRCVGRFQENVAGLTRLMDQAGTPVDVAHRALGRFPTASALGSADFDFAALAKDSEAPPAIREAAEQAAELERTSGRKEPLRTHAAAPGFPAARKLSQPQLQVHSRAAPARAAAPPPNRWPASTRALAIGTPEVVTSMPTSPGEAEALQRAVHDLMLERVCFGAYSAATSVANVKSGLLAGHPATASGLLMAIRSGVPAARQLLDLLHAELASSLRSVHTDIRGSKAFTRFAWLVGFRDAASGAPWSGGFEEVMRSSPAIAKGTQSAAIDFARRVSASLMAAGDSSGADLYTQSAHVLSLSLIPDLGGLAVSLIHRPNARSLAKPEWAPLLNEIQRRAHEQRTMAAAASAHQQASAAAAASAAQFRAHGGMAHHEAMGGPRAGPAHAAGSMHGPRVVMPHQVQASRQPGIEGGEGPGSREGGDREGHDGGGAGQRNSGSRWRAILTQLGLLVVSSSVYAYIFTSLPNLMYAATDQDGPARRNQAQARSQEWSGVLAAIEKAEIGADGKEPAQRASEPAGGEAGEEASPARVLPIPPALDAPGTSALAGRRSVVKLRSGAFVEVWERGIVSPDKPTIVVMSSVPEAISEVFAALPTNRRCIAYRHAGAPKTWPLGGLQGMDVAKATGGTQMESFSKLMTVESRPGGHSSRLAQDQSVAGALVGRGGARVEDGAQLDSAISLAARGEIAGLRWKAETGPDGKAAPAPTRGLSAVMKAAGRDTNAVSARSVHGRPLATPDALAAELAGVLEALRVEDKVLIVSSHLDWLAAFRFAELNQDGVAGMVLLDPVLPWPAGPVPSKYPRVTSSEDSAEPKDLPDESRAGCVPSGLVYIPSELQARLDAQSASRGDGKFPAVSDFARATATKPADQAARPSLGTDDLLLLAQLEGGRPSAMATARGGKGSFVTGPNAPYAADSLAAAAARRKPPVPGAGAAPAGTTSASAVAKAIANASGKPDAQAAASLGALPSSLVSGQGVQRVVDSCSILQPKRGPAPPGLDKASLAALVDKFGPAALDELAGGVPVVARTIPAFRPTLVGDRRANGLHLPMAELAASHVRPILPEHLLFDRLVRHAVFAEKEHWEPQLLSVQPTPSPNWTLPLRAPLRKYEDNMCQPASVFLEEQVEALRAADYAVRLAVASGDATAMGREWGPPAAAPPPIASLPPHLQGVLTAPPIIRPPVHSIPDGQIPGASAAAAGSASLDDFVFTARANALHPPLNGSPKLDRNEFFRIRSTAPAVRMPWFGAPDHVEGLRYWLAQRAAVMPFPVRVVLTGPSQLDIANAPATLRATGLAASISPPQSVQDLRQVGQLLQGYYAIFWGALFPVNKVPAVASGALMQPKPDQVVSVVQFVSEEAGLRR</sequence>
<feature type="compositionally biased region" description="Low complexity" evidence="1">
    <location>
        <begin position="631"/>
        <end position="646"/>
    </location>
</feature>
<feature type="region of interest" description="Disordered" evidence="1">
    <location>
        <begin position="522"/>
        <end position="554"/>
    </location>
</feature>
<feature type="compositionally biased region" description="Low complexity" evidence="1">
    <location>
        <begin position="494"/>
        <end position="506"/>
    </location>
</feature>
<accession>A0A5A8DSV7</accession>
<evidence type="ECO:0000256" key="1">
    <source>
        <dbReference type="SAM" id="MobiDB-lite"/>
    </source>
</evidence>
<comment type="caution">
    <text evidence="2">The sequence shown here is derived from an EMBL/GenBank/DDBJ whole genome shotgun (WGS) entry which is preliminary data.</text>
</comment>
<evidence type="ECO:0000313" key="2">
    <source>
        <dbReference type="EMBL" id="KAA0167717.1"/>
    </source>
</evidence>
<reference evidence="2 3" key="1">
    <citation type="submission" date="2019-07" db="EMBL/GenBank/DDBJ databases">
        <title>Genomes of Cafeteria roenbergensis.</title>
        <authorList>
            <person name="Fischer M.G."/>
            <person name="Hackl T."/>
            <person name="Roman M."/>
        </authorList>
    </citation>
    <scope>NUCLEOTIDE SEQUENCE [LARGE SCALE GENOMIC DNA]</scope>
    <source>
        <strain evidence="2 3">Cflag</strain>
    </source>
</reference>
<dbReference type="Proteomes" id="UP000325113">
    <property type="component" value="Unassembled WGS sequence"/>
</dbReference>
<feature type="region of interest" description="Disordered" evidence="1">
    <location>
        <begin position="620"/>
        <end position="653"/>
    </location>
</feature>